<sequence length="209" mass="22682">MSRRTYAHYCPVARSLDVVGERWTLLIVRELALGPRRYTDLHADLPGISTDVLAARLKDMEANGLVVRRKLSVPVWVYELTPRGRELVPVLAELASWGSALLTDNPDPTDALRGHWFAIPVATALRQAADGATGTAQVRVDEHGWHLRVGPDDVTFISDEDVADVDVLVRLDTATATALARGDTRLDKAVADGDVRVEGTSSLAAALAR</sequence>
<dbReference type="Gene3D" id="1.10.10.10">
    <property type="entry name" value="Winged helix-like DNA-binding domain superfamily/Winged helix DNA-binding domain"/>
    <property type="match status" value="1"/>
</dbReference>
<proteinExistence type="predicted"/>
<protein>
    <submittedName>
        <fullName evidence="5">Winged helix-turn-helix transcriptional regulator</fullName>
    </submittedName>
</protein>
<evidence type="ECO:0000256" key="1">
    <source>
        <dbReference type="ARBA" id="ARBA00023015"/>
    </source>
</evidence>
<dbReference type="SUPFAM" id="SSF55718">
    <property type="entry name" value="SCP-like"/>
    <property type="match status" value="1"/>
</dbReference>
<reference evidence="6" key="1">
    <citation type="journal article" date="2019" name="Int. J. Syst. Evol. Microbiol.">
        <title>The Global Catalogue of Microorganisms (GCM) 10K type strain sequencing project: providing services to taxonomists for standard genome sequencing and annotation.</title>
        <authorList>
            <consortium name="The Broad Institute Genomics Platform"/>
            <consortium name="The Broad Institute Genome Sequencing Center for Infectious Disease"/>
            <person name="Wu L."/>
            <person name="Ma J."/>
        </authorList>
    </citation>
    <scope>NUCLEOTIDE SEQUENCE [LARGE SCALE GENOMIC DNA]</scope>
    <source>
        <strain evidence="6">KCTC 32255</strain>
    </source>
</reference>
<evidence type="ECO:0000256" key="3">
    <source>
        <dbReference type="ARBA" id="ARBA00023163"/>
    </source>
</evidence>
<evidence type="ECO:0000256" key="2">
    <source>
        <dbReference type="ARBA" id="ARBA00023125"/>
    </source>
</evidence>
<dbReference type="PANTHER" id="PTHR33204:SF18">
    <property type="entry name" value="TRANSCRIPTIONAL REGULATORY PROTEIN"/>
    <property type="match status" value="1"/>
</dbReference>
<evidence type="ECO:0000259" key="4">
    <source>
        <dbReference type="PROSITE" id="PS51118"/>
    </source>
</evidence>
<dbReference type="InterPro" id="IPR003033">
    <property type="entry name" value="SCP2_sterol-bd_dom"/>
</dbReference>
<name>A0ABW2C7A9_9PSEU</name>
<keyword evidence="1" id="KW-0805">Transcription regulation</keyword>
<accession>A0ABW2C7A9</accession>
<organism evidence="5 6">
    <name type="scientific">Haloechinothrix salitolerans</name>
    <dbReference type="NCBI Taxonomy" id="926830"/>
    <lineage>
        <taxon>Bacteria</taxon>
        <taxon>Bacillati</taxon>
        <taxon>Actinomycetota</taxon>
        <taxon>Actinomycetes</taxon>
        <taxon>Pseudonocardiales</taxon>
        <taxon>Pseudonocardiaceae</taxon>
        <taxon>Haloechinothrix</taxon>
    </lineage>
</organism>
<dbReference type="InterPro" id="IPR036390">
    <property type="entry name" value="WH_DNA-bd_sf"/>
</dbReference>
<keyword evidence="3" id="KW-0804">Transcription</keyword>
<dbReference type="Pfam" id="PF01638">
    <property type="entry name" value="HxlR"/>
    <property type="match status" value="1"/>
</dbReference>
<dbReference type="Gene3D" id="3.30.1050.10">
    <property type="entry name" value="SCP2 sterol-binding domain"/>
    <property type="match status" value="1"/>
</dbReference>
<dbReference type="EMBL" id="JBHSXX010000001">
    <property type="protein sequence ID" value="MFC6870714.1"/>
    <property type="molecule type" value="Genomic_DNA"/>
</dbReference>
<dbReference type="RefSeq" id="WP_345405122.1">
    <property type="nucleotide sequence ID" value="NZ_BAABLA010000119.1"/>
</dbReference>
<dbReference type="PROSITE" id="PS51118">
    <property type="entry name" value="HTH_HXLR"/>
    <property type="match status" value="1"/>
</dbReference>
<evidence type="ECO:0000313" key="6">
    <source>
        <dbReference type="Proteomes" id="UP001596337"/>
    </source>
</evidence>
<dbReference type="PANTHER" id="PTHR33204">
    <property type="entry name" value="TRANSCRIPTIONAL REGULATOR, MARR FAMILY"/>
    <property type="match status" value="1"/>
</dbReference>
<evidence type="ECO:0000313" key="5">
    <source>
        <dbReference type="EMBL" id="MFC6870714.1"/>
    </source>
</evidence>
<dbReference type="Proteomes" id="UP001596337">
    <property type="component" value="Unassembled WGS sequence"/>
</dbReference>
<dbReference type="InterPro" id="IPR002577">
    <property type="entry name" value="HTH_HxlR"/>
</dbReference>
<keyword evidence="6" id="KW-1185">Reference proteome</keyword>
<dbReference type="InterPro" id="IPR036527">
    <property type="entry name" value="SCP2_sterol-bd_dom_sf"/>
</dbReference>
<gene>
    <name evidence="5" type="ORF">ACFQGD_26640</name>
</gene>
<dbReference type="Pfam" id="PF02036">
    <property type="entry name" value="SCP2"/>
    <property type="match status" value="1"/>
</dbReference>
<dbReference type="InterPro" id="IPR036388">
    <property type="entry name" value="WH-like_DNA-bd_sf"/>
</dbReference>
<feature type="domain" description="HTH hxlR-type" evidence="4">
    <location>
        <begin position="10"/>
        <end position="106"/>
    </location>
</feature>
<comment type="caution">
    <text evidence="5">The sequence shown here is derived from an EMBL/GenBank/DDBJ whole genome shotgun (WGS) entry which is preliminary data.</text>
</comment>
<keyword evidence="2" id="KW-0238">DNA-binding</keyword>
<dbReference type="SUPFAM" id="SSF46785">
    <property type="entry name" value="Winged helix' DNA-binding domain"/>
    <property type="match status" value="1"/>
</dbReference>